<dbReference type="Proteomes" id="UP000269221">
    <property type="component" value="Unassembled WGS sequence"/>
</dbReference>
<dbReference type="EMBL" id="QRBI01000144">
    <property type="protein sequence ID" value="RMC00553.1"/>
    <property type="molecule type" value="Genomic_DNA"/>
</dbReference>
<feature type="compositionally biased region" description="Basic and acidic residues" evidence="5">
    <location>
        <begin position="956"/>
        <end position="970"/>
    </location>
</feature>
<feature type="compositionally biased region" description="Polar residues" evidence="5">
    <location>
        <begin position="849"/>
        <end position="859"/>
    </location>
</feature>
<dbReference type="PANTHER" id="PTHR14514">
    <property type="entry name" value="PKA ANCHORING PROTEIN"/>
    <property type="match status" value="1"/>
</dbReference>
<dbReference type="SUPFAM" id="SSF46966">
    <property type="entry name" value="Spectrin repeat"/>
    <property type="match status" value="1"/>
</dbReference>
<organism evidence="6 7">
    <name type="scientific">Hirundo rustica rustica</name>
    <dbReference type="NCBI Taxonomy" id="333673"/>
    <lineage>
        <taxon>Eukaryota</taxon>
        <taxon>Metazoa</taxon>
        <taxon>Chordata</taxon>
        <taxon>Craniata</taxon>
        <taxon>Vertebrata</taxon>
        <taxon>Euteleostomi</taxon>
        <taxon>Archelosauria</taxon>
        <taxon>Archosauria</taxon>
        <taxon>Dinosauria</taxon>
        <taxon>Saurischia</taxon>
        <taxon>Theropoda</taxon>
        <taxon>Coelurosauria</taxon>
        <taxon>Aves</taxon>
        <taxon>Neognathae</taxon>
        <taxon>Neoaves</taxon>
        <taxon>Telluraves</taxon>
        <taxon>Australaves</taxon>
        <taxon>Passeriformes</taxon>
        <taxon>Sylvioidea</taxon>
        <taxon>Hirundinidae</taxon>
        <taxon>Hirundo</taxon>
    </lineage>
</organism>
<sequence>MVGHSGLGPRDLLSPESGSLVRQLEVRIKELKGWLRDTELFIFNSCLRQENEGTMNAEKQLQYFKSLCSEIKQRRRGVASVLRLCQHLLDDQETCNLNADHQSMQLIIVNLERRWEAIVMQAVHWQTRLQKRSEKDSLDQSLVFLFGTAIDQELRVGEDMSTESHLISGGLELHKIIPASKEDSNSCMSCPDQDHLNVIDPSLMDLNGPSEDALEWDETDISNKLISIHEDLSDADQELNKVDLNQKPASEECGDNDVNEDESTNNHGISLYCPNISSPPNPHIYQVYSLHNIELSEKKHMPFFKKTSRLSNVMQSNLLNKSLSKDSSFSSTKSLPDLIGGTTLAKPYNCMYQSENISRHSESESGIVSECDTETTNNSEIFLLNDTESSQSNPEIGNVESQVDNVIKPKLKQDEEDHTSLSDDFQLAPSACYGNENDEDLDSITMSNPACLEGLQGKHDVFTFYDYSFLQGSKFKLPVITKQSQTEKTHTEGSMFHDLCFDKTPGKSEHKSGELQDGFSHDHTLGSICGESDPNSCKSAETVRKLPITENTRQVSTLSHSSSLESLSVVGDLFSSGIFKSGDGLQRSASLESWLTSYKSNEDLFSHHGSGDISASSDSVGELSKRTLDLLNRLENIQSPSDQKIKRSISDITLQSGSQKMSFTGQLSLDIASSINEDSAASLTELSSSEDLSLCSEDIVLHRNKIPDSNASFRKHLNRSVADESDVNVSMIVNVSCTSACTDDEDDSDLLSSSTLTLTEEELGIKDEDDDSSIATDDDIYEECNLISGLDYIKNELQTWIRPKFSLTREKRKSNLSDEIQRSKEVSNETSKATDTLSIETLLNGSVQKISENNGNSKNIPCDHEKGTKSHPTKDISQVVKDQLVDDMENGNVENTLGSQKEGLVRVAATPKTHAPLDVREAENECGVCEAFTDSSDDSHMDGKETVLSSAGSRNSPRECQSHLQPDHRSVASSPAKKPCLESSSEINSVGIQDTALQPSLPSGQQHRINTEKIPDCCAALKSSEAECNSSANGLDLYCNSESADFDKKSIEDGSVHNFVREIIDMASTALKSKSQPECESSASASLAQIKEKVLEHSHRPIQLRKGDFYSYLSLSSHDSDCGEVIKYIEEKSSTPVPLDFTDEREDIECFFEACPEEERVEQQQQSVSNGSSEAQVEQQQPISNPISETSAESLGEMTPESLEVETSSEGRDLSFLCGDDNDINIPDTNKKSASSNSKNADDDLLFLDGQNESLEKNSPEVSTKKSSAGKSPGTEEKKGCVAASEEASATEFQIKPGHSQKKDGLHQNRKTLICEENLLKLHKERHINMHR</sequence>
<feature type="compositionally biased region" description="Basic and acidic residues" evidence="5">
    <location>
        <begin position="811"/>
        <end position="827"/>
    </location>
</feature>
<dbReference type="OrthoDB" id="10041151at2759"/>
<dbReference type="GO" id="GO:0044325">
    <property type="term" value="F:transmembrane transporter binding"/>
    <property type="evidence" value="ECO:0007669"/>
    <property type="project" value="TreeGrafter"/>
</dbReference>
<keyword evidence="3" id="KW-0677">Repeat</keyword>
<dbReference type="GO" id="GO:0051018">
    <property type="term" value="F:protein kinase A binding"/>
    <property type="evidence" value="ECO:0007669"/>
    <property type="project" value="TreeGrafter"/>
</dbReference>
<evidence type="ECO:0000256" key="5">
    <source>
        <dbReference type="SAM" id="MobiDB-lite"/>
    </source>
</evidence>
<dbReference type="STRING" id="333673.A0A3M0JI19"/>
<dbReference type="PANTHER" id="PTHR14514:SF2">
    <property type="entry name" value="A-KINASE ANCHOR PROTEIN 6"/>
    <property type="match status" value="1"/>
</dbReference>
<evidence type="ECO:0000313" key="6">
    <source>
        <dbReference type="EMBL" id="RMC00553.1"/>
    </source>
</evidence>
<evidence type="ECO:0008006" key="8">
    <source>
        <dbReference type="Google" id="ProtNLM"/>
    </source>
</evidence>
<feature type="region of interest" description="Disordered" evidence="5">
    <location>
        <begin position="811"/>
        <end position="833"/>
    </location>
</feature>
<proteinExistence type="predicted"/>
<protein>
    <recommendedName>
        <fullName evidence="8">A-kinase anchor protein 6</fullName>
    </recommendedName>
</protein>
<keyword evidence="7" id="KW-1185">Reference proteome</keyword>
<comment type="subcellular location">
    <subcellularLocation>
        <location evidence="1">Endomembrane system</location>
    </subcellularLocation>
</comment>
<dbReference type="GO" id="GO:0016529">
    <property type="term" value="C:sarcoplasmic reticulum"/>
    <property type="evidence" value="ECO:0007669"/>
    <property type="project" value="TreeGrafter"/>
</dbReference>
<feature type="region of interest" description="Disordered" evidence="5">
    <location>
        <begin position="934"/>
        <end position="984"/>
    </location>
</feature>
<evidence type="ECO:0000313" key="7">
    <source>
        <dbReference type="Proteomes" id="UP000269221"/>
    </source>
</evidence>
<evidence type="ECO:0000256" key="2">
    <source>
        <dbReference type="ARBA" id="ARBA00022553"/>
    </source>
</evidence>
<name>A0A3M0JI19_HIRRU</name>
<keyword evidence="4" id="KW-0472">Membrane</keyword>
<feature type="compositionally biased region" description="Polar residues" evidence="5">
    <location>
        <begin position="1260"/>
        <end position="1270"/>
    </location>
</feature>
<gene>
    <name evidence="6" type="ORF">DUI87_23169</name>
</gene>
<feature type="compositionally biased region" description="Basic and acidic residues" evidence="5">
    <location>
        <begin position="861"/>
        <end position="874"/>
    </location>
</feature>
<accession>A0A3M0JI19</accession>
<dbReference type="FunFam" id="1.20.58.60:FF:000117">
    <property type="entry name" value="A-kinase anchor protein 6"/>
    <property type="match status" value="1"/>
</dbReference>
<feature type="compositionally biased region" description="Polar residues" evidence="5">
    <location>
        <begin position="1170"/>
        <end position="1193"/>
    </location>
</feature>
<dbReference type="Gene3D" id="1.20.58.60">
    <property type="match status" value="1"/>
</dbReference>
<comment type="caution">
    <text evidence="6">The sequence shown here is derived from an EMBL/GenBank/DDBJ whole genome shotgun (WGS) entry which is preliminary data.</text>
</comment>
<evidence type="ECO:0000256" key="3">
    <source>
        <dbReference type="ARBA" id="ARBA00022737"/>
    </source>
</evidence>
<reference evidence="6 7" key="1">
    <citation type="submission" date="2018-07" db="EMBL/GenBank/DDBJ databases">
        <title>A high quality draft genome assembly of the barn swallow (H. rustica rustica).</title>
        <authorList>
            <person name="Formenti G."/>
            <person name="Chiara M."/>
            <person name="Poveda L."/>
            <person name="Francoijs K.-J."/>
            <person name="Bonisoli-Alquati A."/>
            <person name="Canova L."/>
            <person name="Gianfranceschi L."/>
            <person name="Horner D.S."/>
            <person name="Saino N."/>
        </authorList>
    </citation>
    <scope>NUCLEOTIDE SEQUENCE [LARGE SCALE GENOMIC DNA]</scope>
    <source>
        <strain evidence="6">Chelidonia</strain>
        <tissue evidence="6">Blood</tissue>
    </source>
</reference>
<keyword evidence="2" id="KW-0597">Phosphoprotein</keyword>
<evidence type="ECO:0000256" key="1">
    <source>
        <dbReference type="ARBA" id="ARBA00004308"/>
    </source>
</evidence>
<feature type="region of interest" description="Disordered" evidence="5">
    <location>
        <begin position="1159"/>
        <end position="1310"/>
    </location>
</feature>
<dbReference type="GO" id="GO:0048471">
    <property type="term" value="C:perinuclear region of cytoplasm"/>
    <property type="evidence" value="ECO:0007669"/>
    <property type="project" value="TreeGrafter"/>
</dbReference>
<evidence type="ECO:0000256" key="4">
    <source>
        <dbReference type="ARBA" id="ARBA00023136"/>
    </source>
</evidence>
<feature type="region of interest" description="Disordered" evidence="5">
    <location>
        <begin position="849"/>
        <end position="876"/>
    </location>
</feature>